<evidence type="ECO:0000256" key="3">
    <source>
        <dbReference type="ARBA" id="ARBA00022801"/>
    </source>
</evidence>
<dbReference type="SUPFAM" id="SSF53187">
    <property type="entry name" value="Zn-dependent exopeptidases"/>
    <property type="match status" value="1"/>
</dbReference>
<dbReference type="RefSeq" id="WP_186089260.1">
    <property type="nucleotide sequence ID" value="NZ_BMCN01000003.1"/>
</dbReference>
<dbReference type="InterPro" id="IPR036264">
    <property type="entry name" value="Bact_exopeptidase_dim_dom"/>
</dbReference>
<gene>
    <name evidence="6" type="ORF">J2Z27_001136</name>
</gene>
<dbReference type="Gene3D" id="3.40.630.10">
    <property type="entry name" value="Zn peptidases"/>
    <property type="match status" value="1"/>
</dbReference>
<keyword evidence="3 6" id="KW-0378">Hydrolase</keyword>
<keyword evidence="4" id="KW-0862">Zinc</keyword>
<dbReference type="GO" id="GO:0004180">
    <property type="term" value="F:carboxypeptidase activity"/>
    <property type="evidence" value="ECO:0007669"/>
    <property type="project" value="UniProtKB-KW"/>
</dbReference>
<evidence type="ECO:0000259" key="5">
    <source>
        <dbReference type="Pfam" id="PF07687"/>
    </source>
</evidence>
<evidence type="ECO:0000256" key="4">
    <source>
        <dbReference type="ARBA" id="ARBA00022833"/>
    </source>
</evidence>
<dbReference type="PANTHER" id="PTHR43808:SF9">
    <property type="entry name" value="BLL0789 PROTEIN"/>
    <property type="match status" value="1"/>
</dbReference>
<proteinExistence type="predicted"/>
<keyword evidence="2" id="KW-0479">Metal-binding</keyword>
<keyword evidence="7" id="KW-1185">Reference proteome</keyword>
<accession>A0ABS4HNZ2</accession>
<name>A0ABS4HNZ2_9STAP</name>
<comment type="caution">
    <text evidence="6">The sequence shown here is derived from an EMBL/GenBank/DDBJ whole genome shotgun (WGS) entry which is preliminary data.</text>
</comment>
<dbReference type="Gene3D" id="3.30.70.360">
    <property type="match status" value="1"/>
</dbReference>
<keyword evidence="6" id="KW-0645">Protease</keyword>
<dbReference type="CDD" id="cd03885">
    <property type="entry name" value="M20_CPDG2"/>
    <property type="match status" value="1"/>
</dbReference>
<keyword evidence="6" id="KW-0121">Carboxypeptidase</keyword>
<dbReference type="InterPro" id="IPR017150">
    <property type="entry name" value="Pept_M20_glutamate_carboxypep"/>
</dbReference>
<organism evidence="6 7">
    <name type="scientific">Jeotgalicoccus aerolatus</name>
    <dbReference type="NCBI Taxonomy" id="709510"/>
    <lineage>
        <taxon>Bacteria</taxon>
        <taxon>Bacillati</taxon>
        <taxon>Bacillota</taxon>
        <taxon>Bacilli</taxon>
        <taxon>Bacillales</taxon>
        <taxon>Staphylococcaceae</taxon>
        <taxon>Jeotgalicoccus</taxon>
    </lineage>
</organism>
<dbReference type="PROSITE" id="PS00758">
    <property type="entry name" value="ARGE_DAPE_CPG2_1"/>
    <property type="match status" value="1"/>
</dbReference>
<dbReference type="InterPro" id="IPR002933">
    <property type="entry name" value="Peptidase_M20"/>
</dbReference>
<dbReference type="Pfam" id="PF07687">
    <property type="entry name" value="M20_dimer"/>
    <property type="match status" value="1"/>
</dbReference>
<reference evidence="6 7" key="1">
    <citation type="submission" date="2021-03" db="EMBL/GenBank/DDBJ databases">
        <title>Genomic Encyclopedia of Type Strains, Phase IV (KMG-IV): sequencing the most valuable type-strain genomes for metagenomic binning, comparative biology and taxonomic classification.</title>
        <authorList>
            <person name="Goeker M."/>
        </authorList>
    </citation>
    <scope>NUCLEOTIDE SEQUENCE [LARGE SCALE GENOMIC DNA]</scope>
    <source>
        <strain evidence="6 7">DSM 22420</strain>
    </source>
</reference>
<sequence>MDKVLDYMEENKQDIIKDIRYLVERDSPSNDVDLVDLCADRIQKLFVRYFGYSADVIKNSDYGDHLRFEYGEGERTILILSHFDTVWDEGDLKLKIDGDKLYGPGILDMKGGLVQAIWSIKAIKDLSLEMHKKIVFLCTSDEEIGSPSSKSLIESEANNSDYVLVTEPPVAETGALKTGRKGSSRYFVEVKGKKAHSGNNHEDGINAIKEAARQIVYLESLTDYKIGTTINVGSIKGGGKLNVVPDFAKFGVNVRVSTKKEQKRIDQLIKNLSPYENGIKLKVSGGINRPPMNKSEATEELFEIAQDVAADLDLGELEQAYVGGGSDGNFTASLGIPTLDGLGAVGEGIHAKNEHILASEIPNRSALLCRLLTVL</sequence>
<dbReference type="InterPro" id="IPR011650">
    <property type="entry name" value="Peptidase_M20_dimer"/>
</dbReference>
<dbReference type="InterPro" id="IPR050072">
    <property type="entry name" value="Peptidase_M20A"/>
</dbReference>
<comment type="cofactor">
    <cofactor evidence="1">
        <name>Zn(2+)</name>
        <dbReference type="ChEBI" id="CHEBI:29105"/>
    </cofactor>
</comment>
<dbReference type="SUPFAM" id="SSF55031">
    <property type="entry name" value="Bacterial exopeptidase dimerisation domain"/>
    <property type="match status" value="1"/>
</dbReference>
<evidence type="ECO:0000313" key="7">
    <source>
        <dbReference type="Proteomes" id="UP001519348"/>
    </source>
</evidence>
<dbReference type="EMBL" id="JAGGKN010000003">
    <property type="protein sequence ID" value="MBP1952097.1"/>
    <property type="molecule type" value="Genomic_DNA"/>
</dbReference>
<dbReference type="PIRSF" id="PIRSF037238">
    <property type="entry name" value="Carboxypeptidase_G2"/>
    <property type="match status" value="1"/>
</dbReference>
<dbReference type="Pfam" id="PF01546">
    <property type="entry name" value="Peptidase_M20"/>
    <property type="match status" value="1"/>
</dbReference>
<dbReference type="InterPro" id="IPR001261">
    <property type="entry name" value="ArgE/DapE_CS"/>
</dbReference>
<evidence type="ECO:0000313" key="6">
    <source>
        <dbReference type="EMBL" id="MBP1952097.1"/>
    </source>
</evidence>
<protein>
    <submittedName>
        <fullName evidence="6">Glutamate carboxypeptidase</fullName>
        <ecNumber evidence="6">3.4.17.11</ecNumber>
    </submittedName>
</protein>
<feature type="domain" description="Peptidase M20 dimerisation" evidence="5">
    <location>
        <begin position="178"/>
        <end position="272"/>
    </location>
</feature>
<dbReference type="EC" id="3.4.17.11" evidence="6"/>
<evidence type="ECO:0000256" key="1">
    <source>
        <dbReference type="ARBA" id="ARBA00001947"/>
    </source>
</evidence>
<dbReference type="PANTHER" id="PTHR43808">
    <property type="entry name" value="ACETYLORNITHINE DEACETYLASE"/>
    <property type="match status" value="1"/>
</dbReference>
<dbReference type="Proteomes" id="UP001519348">
    <property type="component" value="Unassembled WGS sequence"/>
</dbReference>
<evidence type="ECO:0000256" key="2">
    <source>
        <dbReference type="ARBA" id="ARBA00022723"/>
    </source>
</evidence>